<protein>
    <recommendedName>
        <fullName evidence="3">NTP pyrophosphohydrolase</fullName>
    </recommendedName>
</protein>
<proteinExistence type="predicted"/>
<keyword evidence="2" id="KW-1185">Reference proteome</keyword>
<reference evidence="1" key="1">
    <citation type="submission" date="2020-10" db="EMBL/GenBank/DDBJ databases">
        <title>Sequencing the genomes of 1000 actinobacteria strains.</title>
        <authorList>
            <person name="Klenk H.-P."/>
        </authorList>
    </citation>
    <scope>NUCLEOTIDE SEQUENCE</scope>
    <source>
        <strain evidence="1">DSM 46832</strain>
    </source>
</reference>
<evidence type="ECO:0000313" key="2">
    <source>
        <dbReference type="Proteomes" id="UP000649753"/>
    </source>
</evidence>
<gene>
    <name evidence="1" type="ORF">H4W31_005939</name>
</gene>
<dbReference type="Proteomes" id="UP000649753">
    <property type="component" value="Unassembled WGS sequence"/>
</dbReference>
<accession>A0A927MBW2</accession>
<dbReference type="RefSeq" id="WP_192769619.1">
    <property type="nucleotide sequence ID" value="NZ_JADBEB010000001.1"/>
</dbReference>
<dbReference type="EMBL" id="JADBEB010000001">
    <property type="protein sequence ID" value="MBE1490301.1"/>
    <property type="molecule type" value="Genomic_DNA"/>
</dbReference>
<dbReference type="AlphaFoldDB" id="A0A927MBW2"/>
<evidence type="ECO:0008006" key="3">
    <source>
        <dbReference type="Google" id="ProtNLM"/>
    </source>
</evidence>
<comment type="caution">
    <text evidence="1">The sequence shown here is derived from an EMBL/GenBank/DDBJ whole genome shotgun (WGS) entry which is preliminary data.</text>
</comment>
<organism evidence="1 2">
    <name type="scientific">Plantactinospora soyae</name>
    <dbReference type="NCBI Taxonomy" id="1544732"/>
    <lineage>
        <taxon>Bacteria</taxon>
        <taxon>Bacillati</taxon>
        <taxon>Actinomycetota</taxon>
        <taxon>Actinomycetes</taxon>
        <taxon>Micromonosporales</taxon>
        <taxon>Micromonosporaceae</taxon>
        <taxon>Plantactinospora</taxon>
    </lineage>
</organism>
<name>A0A927MBW2_9ACTN</name>
<sequence length="133" mass="14193">MTAEPLLVVDAANVVGSKPDGWWRDRAAATTRLRDRLAPLRQRGLPGLPPPVEVVLVVEGVARRVAGTDEVRVVAAEGSGDDAIVGLVRVEATERSCVVVTSDRELRARVTALGTEVRGPRWLALPVEPASND</sequence>
<evidence type="ECO:0000313" key="1">
    <source>
        <dbReference type="EMBL" id="MBE1490301.1"/>
    </source>
</evidence>